<evidence type="ECO:0000259" key="2">
    <source>
        <dbReference type="Pfam" id="PF13400"/>
    </source>
</evidence>
<evidence type="ECO:0000313" key="4">
    <source>
        <dbReference type="Proteomes" id="UP000248975"/>
    </source>
</evidence>
<dbReference type="InterPro" id="IPR028087">
    <property type="entry name" value="Tad_N"/>
</dbReference>
<sequence length="526" mass="57641">MHALSRIRRPAVLQRFAQSESGGAIVLALIFFTLMVMMGGLAVDLMRYEVRRTTLQQTTDRAVLAAASMGQKLEPEDVVRDYFLKAGLADKLKDVSVDENFNSRSVIVHASSEVDPFFMQMLGINELDAPAYSRAQERITDIEVSLVLDISGSMDSNNRLINLKPAAREFVDLIFDGSQEGRTTMSIIPYSGQVNLGQTMASVFNYTPIQSTSWCFDLPSTTFTSTTVSQSTAIIQASHVDPFTGSGTRAPSLFFCPPASGNTVLPFSDSPTALKNKISGLDADGNTSIDIGVKWGMTLLDPASNGIVTSLISKGVVNSTYSDRPINPSAREVIKALVVMTDGENTEETVIKTAYRTGTSNIYRQTSTGKLAAYYNVAGSNDYYMPDNSSSTRWQSKPFNSSTGWTQLSWPDVWKYASLQYVAQKLYADPKGESYSTWMTNFRTTASTATKNTRLQQICTATKNKNIQVFAIAFGAPSGGKTQLKSCVSPETSRYYEVDDYEADGGKLMSVFRAIASQINHLRLTQ</sequence>
<dbReference type="AlphaFoldDB" id="A0A2W5SIH6"/>
<feature type="transmembrane region" description="Helical" evidence="1">
    <location>
        <begin position="21"/>
        <end position="43"/>
    </location>
</feature>
<keyword evidence="1" id="KW-0812">Transmembrane</keyword>
<dbReference type="Pfam" id="PF13400">
    <property type="entry name" value="Tad"/>
    <property type="match status" value="1"/>
</dbReference>
<dbReference type="SUPFAM" id="SSF53300">
    <property type="entry name" value="vWA-like"/>
    <property type="match status" value="1"/>
</dbReference>
<evidence type="ECO:0000313" key="3">
    <source>
        <dbReference type="EMBL" id="PZQ99145.1"/>
    </source>
</evidence>
<gene>
    <name evidence="3" type="ORF">DI533_00065</name>
</gene>
<dbReference type="InterPro" id="IPR036465">
    <property type="entry name" value="vWFA_dom_sf"/>
</dbReference>
<protein>
    <recommendedName>
        <fullName evidence="2">Putative Flp pilus-assembly TadG-like N-terminal domain-containing protein</fullName>
    </recommendedName>
</protein>
<evidence type="ECO:0000256" key="1">
    <source>
        <dbReference type="SAM" id="Phobius"/>
    </source>
</evidence>
<keyword evidence="1" id="KW-0472">Membrane</keyword>
<dbReference type="Gene3D" id="3.40.50.410">
    <property type="entry name" value="von Willebrand factor, type A domain"/>
    <property type="match status" value="1"/>
</dbReference>
<proteinExistence type="predicted"/>
<feature type="domain" description="Putative Flp pilus-assembly TadG-like N-terminal" evidence="2">
    <location>
        <begin position="22"/>
        <end position="68"/>
    </location>
</feature>
<reference evidence="3 4" key="1">
    <citation type="submission" date="2017-08" db="EMBL/GenBank/DDBJ databases">
        <title>Infants hospitalized years apart are colonized by the same room-sourced microbial strains.</title>
        <authorList>
            <person name="Brooks B."/>
            <person name="Olm M.R."/>
            <person name="Firek B.A."/>
            <person name="Baker R."/>
            <person name="Thomas B.C."/>
            <person name="Morowitz M.J."/>
            <person name="Banfield J.F."/>
        </authorList>
    </citation>
    <scope>NUCLEOTIDE SEQUENCE [LARGE SCALE GENOMIC DNA]</scope>
    <source>
        <strain evidence="3">S2_003_000_R2_11</strain>
    </source>
</reference>
<comment type="caution">
    <text evidence="3">The sequence shown here is derived from an EMBL/GenBank/DDBJ whole genome shotgun (WGS) entry which is preliminary data.</text>
</comment>
<organism evidence="3 4">
    <name type="scientific">Cereibacter sphaeroides</name>
    <name type="common">Rhodobacter sphaeroides</name>
    <dbReference type="NCBI Taxonomy" id="1063"/>
    <lineage>
        <taxon>Bacteria</taxon>
        <taxon>Pseudomonadati</taxon>
        <taxon>Pseudomonadota</taxon>
        <taxon>Alphaproteobacteria</taxon>
        <taxon>Rhodobacterales</taxon>
        <taxon>Paracoccaceae</taxon>
        <taxon>Cereibacter</taxon>
    </lineage>
</organism>
<dbReference type="Proteomes" id="UP000248975">
    <property type="component" value="Unassembled WGS sequence"/>
</dbReference>
<keyword evidence="1" id="KW-1133">Transmembrane helix</keyword>
<name>A0A2W5SIH6_CERSP</name>
<accession>A0A2W5SIH6</accession>
<dbReference type="EMBL" id="QFQS01000001">
    <property type="protein sequence ID" value="PZQ99145.1"/>
    <property type="molecule type" value="Genomic_DNA"/>
</dbReference>